<feature type="compositionally biased region" description="Pro residues" evidence="1">
    <location>
        <begin position="122"/>
        <end position="132"/>
    </location>
</feature>
<proteinExistence type="predicted"/>
<gene>
    <name evidence="2" type="ORF">MFIFM68171_03265</name>
</gene>
<protein>
    <submittedName>
        <fullName evidence="2">Myb-like domain-containing protein</fullName>
    </submittedName>
</protein>
<feature type="region of interest" description="Disordered" evidence="1">
    <location>
        <begin position="263"/>
        <end position="282"/>
    </location>
</feature>
<feature type="region of interest" description="Disordered" evidence="1">
    <location>
        <begin position="58"/>
        <end position="255"/>
    </location>
</feature>
<sequence>MNKNWNDRADKDLFFTILSVKNIGVISGSEWITIGNHMRSLGYGFTNEGCRQHFQGLRRAQNKAETNGVPGDNPRKIDPTLNPITRRPGPGRGRPRKQPAQPAAAAGPAGSAGPAGTAPGAPAAPPLVPGAPPAVAGVPGGPAGPPMSGMPPVSTVSAGPADPAGPPGVGASGTPSVPSAPSTQVLPTGQVQPRPSPHPALPAHLVQPSNPGVAPQAQMAGPDDLAVDPSLEEDPEEHAAKRPRLNESQDSSIEDEAVLNALAVHNNPTPGEYTTEYTYGDA</sequence>
<feature type="compositionally biased region" description="Polar residues" evidence="1">
    <location>
        <begin position="180"/>
        <end position="193"/>
    </location>
</feature>
<evidence type="ECO:0000313" key="2">
    <source>
        <dbReference type="EMBL" id="GAB1313055.1"/>
    </source>
</evidence>
<dbReference type="EMBL" id="BAAFSV010000002">
    <property type="protein sequence ID" value="GAB1313055.1"/>
    <property type="molecule type" value="Genomic_DNA"/>
</dbReference>
<evidence type="ECO:0000313" key="3">
    <source>
        <dbReference type="Proteomes" id="UP001628179"/>
    </source>
</evidence>
<keyword evidence="3" id="KW-1185">Reference proteome</keyword>
<organism evidence="2 3">
    <name type="scientific">Madurella fahalii</name>
    <dbReference type="NCBI Taxonomy" id="1157608"/>
    <lineage>
        <taxon>Eukaryota</taxon>
        <taxon>Fungi</taxon>
        <taxon>Dikarya</taxon>
        <taxon>Ascomycota</taxon>
        <taxon>Pezizomycotina</taxon>
        <taxon>Sordariomycetes</taxon>
        <taxon>Sordariomycetidae</taxon>
        <taxon>Sordariales</taxon>
        <taxon>Sordariales incertae sedis</taxon>
        <taxon>Madurella</taxon>
    </lineage>
</organism>
<comment type="caution">
    <text evidence="2">The sequence shown here is derived from an EMBL/GenBank/DDBJ whole genome shotgun (WGS) entry which is preliminary data.</text>
</comment>
<feature type="compositionally biased region" description="Low complexity" evidence="1">
    <location>
        <begin position="98"/>
        <end position="121"/>
    </location>
</feature>
<accession>A0ABQ0G5M8</accession>
<evidence type="ECO:0000256" key="1">
    <source>
        <dbReference type="SAM" id="MobiDB-lite"/>
    </source>
</evidence>
<dbReference type="GeneID" id="98174009"/>
<feature type="compositionally biased region" description="Basic and acidic residues" evidence="1">
    <location>
        <begin position="237"/>
        <end position="247"/>
    </location>
</feature>
<feature type="compositionally biased region" description="Low complexity" evidence="1">
    <location>
        <begin position="268"/>
        <end position="282"/>
    </location>
</feature>
<dbReference type="Proteomes" id="UP001628179">
    <property type="component" value="Unassembled WGS sequence"/>
</dbReference>
<dbReference type="RefSeq" id="XP_070914787.1">
    <property type="nucleotide sequence ID" value="XM_071058686.1"/>
</dbReference>
<feature type="compositionally biased region" description="Low complexity" evidence="1">
    <location>
        <begin position="150"/>
        <end position="162"/>
    </location>
</feature>
<name>A0ABQ0G5M8_9PEZI</name>
<reference evidence="2 3" key="1">
    <citation type="submission" date="2024-09" db="EMBL/GenBank/DDBJ databases">
        <title>Itraconazole resistance in Madurella fahalii resulting from another homologue of gene encoding cytochrome P450 14-alpha sterol demethylase (CYP51).</title>
        <authorList>
            <person name="Yoshioka I."/>
            <person name="Fahal A.H."/>
            <person name="Kaneko S."/>
            <person name="Yaguchi T."/>
        </authorList>
    </citation>
    <scope>NUCLEOTIDE SEQUENCE [LARGE SCALE GENOMIC DNA]</scope>
    <source>
        <strain evidence="2 3">IFM 68171</strain>
    </source>
</reference>